<evidence type="ECO:0000313" key="3">
    <source>
        <dbReference type="EMBL" id="ORX51905.1"/>
    </source>
</evidence>
<keyword evidence="2" id="KW-1133">Transmembrane helix</keyword>
<evidence type="ECO:0000256" key="1">
    <source>
        <dbReference type="SAM" id="MobiDB-lite"/>
    </source>
</evidence>
<dbReference type="Proteomes" id="UP000242146">
    <property type="component" value="Unassembled WGS sequence"/>
</dbReference>
<dbReference type="AlphaFoldDB" id="A0A1X2GEC7"/>
<organism evidence="3 4">
    <name type="scientific">Hesseltinella vesiculosa</name>
    <dbReference type="NCBI Taxonomy" id="101127"/>
    <lineage>
        <taxon>Eukaryota</taxon>
        <taxon>Fungi</taxon>
        <taxon>Fungi incertae sedis</taxon>
        <taxon>Mucoromycota</taxon>
        <taxon>Mucoromycotina</taxon>
        <taxon>Mucoromycetes</taxon>
        <taxon>Mucorales</taxon>
        <taxon>Cunninghamellaceae</taxon>
        <taxon>Hesseltinella</taxon>
    </lineage>
</organism>
<dbReference type="EMBL" id="MCGT01000019">
    <property type="protein sequence ID" value="ORX51905.1"/>
    <property type="molecule type" value="Genomic_DNA"/>
</dbReference>
<feature type="region of interest" description="Disordered" evidence="1">
    <location>
        <begin position="101"/>
        <end position="174"/>
    </location>
</feature>
<gene>
    <name evidence="3" type="ORF">DM01DRAFT_1063952</name>
</gene>
<reference evidence="3 4" key="1">
    <citation type="submission" date="2016-07" db="EMBL/GenBank/DDBJ databases">
        <title>Pervasive Adenine N6-methylation of Active Genes in Fungi.</title>
        <authorList>
            <consortium name="DOE Joint Genome Institute"/>
            <person name="Mondo S.J."/>
            <person name="Dannebaum R.O."/>
            <person name="Kuo R.C."/>
            <person name="Labutti K."/>
            <person name="Haridas S."/>
            <person name="Kuo A."/>
            <person name="Salamov A."/>
            <person name="Ahrendt S.R."/>
            <person name="Lipzen A."/>
            <person name="Sullivan W."/>
            <person name="Andreopoulos W.B."/>
            <person name="Clum A."/>
            <person name="Lindquist E."/>
            <person name="Daum C."/>
            <person name="Ramamoorthy G.K."/>
            <person name="Gryganskyi A."/>
            <person name="Culley D."/>
            <person name="Magnuson J.K."/>
            <person name="James T.Y."/>
            <person name="O'Malley M.A."/>
            <person name="Stajich J.E."/>
            <person name="Spatafora J.W."/>
            <person name="Visel A."/>
            <person name="Grigoriev I.V."/>
        </authorList>
    </citation>
    <scope>NUCLEOTIDE SEQUENCE [LARGE SCALE GENOMIC DNA]</scope>
    <source>
        <strain evidence="3 4">NRRL 3301</strain>
    </source>
</reference>
<proteinExistence type="predicted"/>
<comment type="caution">
    <text evidence="3">The sequence shown here is derived from an EMBL/GenBank/DDBJ whole genome shotgun (WGS) entry which is preliminary data.</text>
</comment>
<feature type="transmembrane region" description="Helical" evidence="2">
    <location>
        <begin position="294"/>
        <end position="312"/>
    </location>
</feature>
<sequence length="321" mass="35468">MAAVVRSCRHGNRQLIFFKLSQAPSVETAPMTSQLPFHIPCKDLFNNEDEDEDDEEFDQRRLDRISGILCTLIHEANAAIQHQPVLDDVTGRTAPVQQQEADLSLPLVPLDIPQTSSDPFPTASHSSASSASSVSPRKTRPSRLPRPTKRSSIDDTKLDLPLLPQDEQDEDDLLSPRRWSIQSWSSLTTDSTTVSVADDLFSPCSRSITTSLDDDQILDHPLHFSPMGSAVSDEDPILTSIERLDTSLALVGSLLHRDHNSRRPYDTHPPLPVPSQHPLTTSVQRVAPSMGSRILYYSISVTLFGLIVYHTLPLSLSSLAP</sequence>
<feature type="compositionally biased region" description="Basic residues" evidence="1">
    <location>
        <begin position="137"/>
        <end position="149"/>
    </location>
</feature>
<dbReference type="OrthoDB" id="2290510at2759"/>
<keyword evidence="4" id="KW-1185">Reference proteome</keyword>
<name>A0A1X2GEC7_9FUNG</name>
<accession>A0A1X2GEC7</accession>
<keyword evidence="2" id="KW-0472">Membrane</keyword>
<feature type="compositionally biased region" description="Low complexity" evidence="1">
    <location>
        <begin position="123"/>
        <end position="135"/>
    </location>
</feature>
<keyword evidence="2" id="KW-0812">Transmembrane</keyword>
<protein>
    <submittedName>
        <fullName evidence="3">Uncharacterized protein</fullName>
    </submittedName>
</protein>
<evidence type="ECO:0000256" key="2">
    <source>
        <dbReference type="SAM" id="Phobius"/>
    </source>
</evidence>
<evidence type="ECO:0000313" key="4">
    <source>
        <dbReference type="Proteomes" id="UP000242146"/>
    </source>
</evidence>